<reference evidence="3" key="1">
    <citation type="submission" date="2016-03" db="EMBL/GenBank/DDBJ databases">
        <authorList>
            <person name="Ploux O."/>
        </authorList>
    </citation>
    <scope>NUCLEOTIDE SEQUENCE [LARGE SCALE GENOMIC DNA]</scope>
    <source>
        <strain evidence="3">UK7</strain>
    </source>
</reference>
<sequence length="107" mass="10948">MPTPSTCCRKSGQVCVCAGQAKCSCGERSALQCSCDKASTENKVTGPRCSCRARPAGSCTCDRASTENITPSGSLCSCGSRPVDACTCENAADGGLLPTETDFTLSH</sequence>
<dbReference type="Proteomes" id="UP000178129">
    <property type="component" value="Unassembled WGS sequence"/>
</dbReference>
<dbReference type="InterPro" id="IPR057193">
    <property type="entry name" value="DUF7871"/>
</dbReference>
<evidence type="ECO:0000313" key="2">
    <source>
        <dbReference type="EMBL" id="CZS89690.1"/>
    </source>
</evidence>
<accession>A0A1E1JVK3</accession>
<protein>
    <submittedName>
        <fullName evidence="2">Related to Cu-binding metallothionein</fullName>
    </submittedName>
</protein>
<dbReference type="EMBL" id="FJUW01000003">
    <property type="protein sequence ID" value="CZS89690.1"/>
    <property type="molecule type" value="Genomic_DNA"/>
</dbReference>
<evidence type="ECO:0000259" key="1">
    <source>
        <dbReference type="Pfam" id="PF25277"/>
    </source>
</evidence>
<organism evidence="2 3">
    <name type="scientific">Rhynchosporium graminicola</name>
    <dbReference type="NCBI Taxonomy" id="2792576"/>
    <lineage>
        <taxon>Eukaryota</taxon>
        <taxon>Fungi</taxon>
        <taxon>Dikarya</taxon>
        <taxon>Ascomycota</taxon>
        <taxon>Pezizomycotina</taxon>
        <taxon>Leotiomycetes</taxon>
        <taxon>Helotiales</taxon>
        <taxon>Ploettnerulaceae</taxon>
        <taxon>Rhynchosporium</taxon>
    </lineage>
</organism>
<dbReference type="AlphaFoldDB" id="A0A1E1JVK3"/>
<dbReference type="PANTHER" id="PTHR40620:SF1">
    <property type="entry name" value="RESISTANCE PROTEIN CRD2, PUTATIVE (AFU_ORTHOLOGUE AFUA_4G04318)-RELATED"/>
    <property type="match status" value="1"/>
</dbReference>
<keyword evidence="3" id="KW-1185">Reference proteome</keyword>
<feature type="domain" description="DUF7871" evidence="1">
    <location>
        <begin position="3"/>
        <end position="104"/>
    </location>
</feature>
<comment type="caution">
    <text evidence="2">The sequence shown here is derived from an EMBL/GenBank/DDBJ whole genome shotgun (WGS) entry which is preliminary data.</text>
</comment>
<proteinExistence type="predicted"/>
<dbReference type="InParanoid" id="A0A1E1JVK3"/>
<gene>
    <name evidence="2" type="ORF">RCO7_02470</name>
</gene>
<dbReference type="PANTHER" id="PTHR40620">
    <property type="entry name" value="RESISTANCE PROTEIN CRD2, PUTATIVE (AFU_ORTHOLOGUE AFUA_4G04318)-RELATED"/>
    <property type="match status" value="1"/>
</dbReference>
<evidence type="ECO:0000313" key="3">
    <source>
        <dbReference type="Proteomes" id="UP000178129"/>
    </source>
</evidence>
<dbReference type="Pfam" id="PF25277">
    <property type="entry name" value="DUF7871"/>
    <property type="match status" value="1"/>
</dbReference>
<name>A0A1E1JVK3_9HELO</name>